<evidence type="ECO:0000313" key="5">
    <source>
        <dbReference type="Proteomes" id="UP000664654"/>
    </source>
</evidence>
<dbReference type="PANTHER" id="PTHR43747:SF1">
    <property type="entry name" value="SLR1998 PROTEIN"/>
    <property type="match status" value="1"/>
</dbReference>
<evidence type="ECO:0000259" key="3">
    <source>
        <dbReference type="Pfam" id="PF00890"/>
    </source>
</evidence>
<evidence type="ECO:0000256" key="2">
    <source>
        <dbReference type="ARBA" id="ARBA00023002"/>
    </source>
</evidence>
<dbReference type="InterPro" id="IPR003953">
    <property type="entry name" value="FAD-dep_OxRdtase_2_FAD-bd"/>
</dbReference>
<feature type="non-terminal residue" evidence="4">
    <location>
        <position position="50"/>
    </location>
</feature>
<sequence>MNLCDVVVIGAGPAGACAAAMLVDQGLSVIVLEKEQFPRFSIGESLLPQS</sequence>
<dbReference type="Pfam" id="PF00890">
    <property type="entry name" value="FAD_binding_2"/>
    <property type="match status" value="1"/>
</dbReference>
<protein>
    <submittedName>
        <fullName evidence="4">FAD-dependent oxidoreductase</fullName>
    </submittedName>
</protein>
<comment type="caution">
    <text evidence="4">The sequence shown here is derived from an EMBL/GenBank/DDBJ whole genome shotgun (WGS) entry which is preliminary data.</text>
</comment>
<dbReference type="InterPro" id="IPR036188">
    <property type="entry name" value="FAD/NAD-bd_sf"/>
</dbReference>
<keyword evidence="5" id="KW-1185">Reference proteome</keyword>
<reference evidence="4" key="1">
    <citation type="submission" date="2021-03" db="EMBL/GenBank/DDBJ databases">
        <title>novel species isolated from a fishpond in China.</title>
        <authorList>
            <person name="Lu H."/>
            <person name="Cai Z."/>
        </authorList>
    </citation>
    <scope>NUCLEOTIDE SEQUENCE</scope>
    <source>
        <strain evidence="4">JCM 30855</strain>
    </source>
</reference>
<proteinExistence type="predicted"/>
<dbReference type="PANTHER" id="PTHR43747">
    <property type="entry name" value="FAD-BINDING PROTEIN"/>
    <property type="match status" value="1"/>
</dbReference>
<feature type="domain" description="FAD-dependent oxidoreductase 2 FAD-binding" evidence="3">
    <location>
        <begin position="5"/>
        <end position="37"/>
    </location>
</feature>
<dbReference type="SUPFAM" id="SSF51905">
    <property type="entry name" value="FAD/NAD(P)-binding domain"/>
    <property type="match status" value="1"/>
</dbReference>
<dbReference type="Proteomes" id="UP000664654">
    <property type="component" value="Unassembled WGS sequence"/>
</dbReference>
<dbReference type="AlphaFoldDB" id="A0A939DU63"/>
<evidence type="ECO:0000256" key="1">
    <source>
        <dbReference type="ARBA" id="ARBA00022630"/>
    </source>
</evidence>
<organism evidence="4 5">
    <name type="scientific">Bowmanella dokdonensis</name>
    <dbReference type="NCBI Taxonomy" id="751969"/>
    <lineage>
        <taxon>Bacteria</taxon>
        <taxon>Pseudomonadati</taxon>
        <taxon>Pseudomonadota</taxon>
        <taxon>Gammaproteobacteria</taxon>
        <taxon>Alteromonadales</taxon>
        <taxon>Alteromonadaceae</taxon>
        <taxon>Bowmanella</taxon>
    </lineage>
</organism>
<dbReference type="EMBL" id="JAFKCV010000198">
    <property type="protein sequence ID" value="MBN7827951.1"/>
    <property type="molecule type" value="Genomic_DNA"/>
</dbReference>
<accession>A0A939DU63</accession>
<dbReference type="InterPro" id="IPR050816">
    <property type="entry name" value="Flavin-dep_Halogenase_NPB"/>
</dbReference>
<dbReference type="Gene3D" id="3.50.50.60">
    <property type="entry name" value="FAD/NAD(P)-binding domain"/>
    <property type="match status" value="1"/>
</dbReference>
<evidence type="ECO:0000313" key="4">
    <source>
        <dbReference type="EMBL" id="MBN7827951.1"/>
    </source>
</evidence>
<gene>
    <name evidence="4" type="ORF">J0A66_22215</name>
</gene>
<keyword evidence="2" id="KW-0560">Oxidoreductase</keyword>
<dbReference type="GO" id="GO:0016491">
    <property type="term" value="F:oxidoreductase activity"/>
    <property type="evidence" value="ECO:0007669"/>
    <property type="project" value="UniProtKB-KW"/>
</dbReference>
<name>A0A939DU63_9ALTE</name>
<dbReference type="RefSeq" id="WP_206576006.1">
    <property type="nucleotide sequence ID" value="NZ_JAFKCV010000198.1"/>
</dbReference>
<keyword evidence="1" id="KW-0285">Flavoprotein</keyword>